<comment type="subcellular location">
    <subcellularLocation>
        <location evidence="2">Cytoplasm</location>
    </subcellularLocation>
    <subcellularLocation>
        <location evidence="1">Nucleus membrane</location>
        <topology evidence="1">Multi-pass membrane protein</topology>
    </subcellularLocation>
</comment>
<feature type="transmembrane region" description="Helical" evidence="11">
    <location>
        <begin position="58"/>
        <end position="76"/>
    </location>
</feature>
<evidence type="ECO:0000256" key="1">
    <source>
        <dbReference type="ARBA" id="ARBA00004232"/>
    </source>
</evidence>
<keyword evidence="7" id="KW-0443">Lipid metabolism</keyword>
<proteinExistence type="inferred from homology"/>
<dbReference type="Pfam" id="PF09771">
    <property type="entry name" value="Tmemb_18A"/>
    <property type="match status" value="1"/>
</dbReference>
<dbReference type="AlphaFoldDB" id="A0AAN9THP6"/>
<organism evidence="12 13">
    <name type="scientific">Parthenolecanium corni</name>
    <dbReference type="NCBI Taxonomy" id="536013"/>
    <lineage>
        <taxon>Eukaryota</taxon>
        <taxon>Metazoa</taxon>
        <taxon>Ecdysozoa</taxon>
        <taxon>Arthropoda</taxon>
        <taxon>Hexapoda</taxon>
        <taxon>Insecta</taxon>
        <taxon>Pterygota</taxon>
        <taxon>Neoptera</taxon>
        <taxon>Paraneoptera</taxon>
        <taxon>Hemiptera</taxon>
        <taxon>Sternorrhyncha</taxon>
        <taxon>Coccoidea</taxon>
        <taxon>Coccidae</taxon>
        <taxon>Parthenolecanium</taxon>
    </lineage>
</organism>
<evidence type="ECO:0000256" key="4">
    <source>
        <dbReference type="ARBA" id="ARBA00022490"/>
    </source>
</evidence>
<keyword evidence="6 11" id="KW-1133">Transmembrane helix</keyword>
<dbReference type="PANTHER" id="PTHR20996:SF1">
    <property type="entry name" value="NUCLEAR ENVELOPE PHOSPHATASE-REGULATORY SUBUNIT 1"/>
    <property type="match status" value="1"/>
</dbReference>
<comment type="caution">
    <text evidence="12">The sequence shown here is derived from an EMBL/GenBank/DDBJ whole genome shotgun (WGS) entry which is preliminary data.</text>
</comment>
<dbReference type="GO" id="GO:0031965">
    <property type="term" value="C:nuclear membrane"/>
    <property type="evidence" value="ECO:0007669"/>
    <property type="project" value="UniProtKB-SubCell"/>
</dbReference>
<comment type="similarity">
    <text evidence="3">Belongs to the CNEP1R1 family.</text>
</comment>
<evidence type="ECO:0000256" key="11">
    <source>
        <dbReference type="SAM" id="Phobius"/>
    </source>
</evidence>
<evidence type="ECO:0000256" key="7">
    <source>
        <dbReference type="ARBA" id="ARBA00023098"/>
    </source>
</evidence>
<evidence type="ECO:0000256" key="6">
    <source>
        <dbReference type="ARBA" id="ARBA00022989"/>
    </source>
</evidence>
<evidence type="ECO:0000256" key="9">
    <source>
        <dbReference type="ARBA" id="ARBA00023242"/>
    </source>
</evidence>
<dbReference type="EMBL" id="JBBCAQ010000028">
    <property type="protein sequence ID" value="KAK7585841.1"/>
    <property type="molecule type" value="Genomic_DNA"/>
</dbReference>
<dbReference type="GO" id="GO:0005737">
    <property type="term" value="C:cytoplasm"/>
    <property type="evidence" value="ECO:0007669"/>
    <property type="project" value="UniProtKB-SubCell"/>
</dbReference>
<dbReference type="GO" id="GO:0071595">
    <property type="term" value="C:Nem1-Spo7 phosphatase complex"/>
    <property type="evidence" value="ECO:0007669"/>
    <property type="project" value="InterPro"/>
</dbReference>
<keyword evidence="8 11" id="KW-0472">Membrane</keyword>
<evidence type="ECO:0000256" key="8">
    <source>
        <dbReference type="ARBA" id="ARBA00023136"/>
    </source>
</evidence>
<keyword evidence="4" id="KW-0963">Cytoplasm</keyword>
<dbReference type="PANTHER" id="PTHR20996">
    <property type="entry name" value="NUCLEAR ENVELOPE PHOSPHATASE-REGULATORY SUBUNIT 1"/>
    <property type="match status" value="1"/>
</dbReference>
<reference evidence="12 13" key="1">
    <citation type="submission" date="2024-03" db="EMBL/GenBank/DDBJ databases">
        <title>Adaptation during the transition from Ophiocordyceps entomopathogen to insect associate is accompanied by gene loss and intensified selection.</title>
        <authorList>
            <person name="Ward C.M."/>
            <person name="Onetto C.A."/>
            <person name="Borneman A.R."/>
        </authorList>
    </citation>
    <scope>NUCLEOTIDE SEQUENCE [LARGE SCALE GENOMIC DNA]</scope>
    <source>
        <strain evidence="12">AWRI1</strain>
        <tissue evidence="12">Single Adult Female</tissue>
    </source>
</reference>
<dbReference type="Proteomes" id="UP001367676">
    <property type="component" value="Unassembled WGS sequence"/>
</dbReference>
<protein>
    <recommendedName>
        <fullName evidence="10">Transmembrane protein 188</fullName>
    </recommendedName>
</protein>
<evidence type="ECO:0000256" key="10">
    <source>
        <dbReference type="ARBA" id="ARBA00030458"/>
    </source>
</evidence>
<keyword evidence="9" id="KW-0539">Nucleus</keyword>
<accession>A0AAN9THP6</accession>
<name>A0AAN9THP6_9HEMI</name>
<evidence type="ECO:0000313" key="13">
    <source>
        <dbReference type="Proteomes" id="UP001367676"/>
    </source>
</evidence>
<sequence length="105" mass="11775">MSLSVEQNTCDGKLTIPSSSAVSSLRIIFIHISDLKAFERRLTEVIASVQPATRRWRMSLALVFVCVAVGACYWLQDPDLYKISLFQSLFRHPLFSVSAIVLSKV</sequence>
<dbReference type="GO" id="GO:0006629">
    <property type="term" value="P:lipid metabolic process"/>
    <property type="evidence" value="ECO:0007669"/>
    <property type="project" value="UniProtKB-KW"/>
</dbReference>
<keyword evidence="5 11" id="KW-0812">Transmembrane</keyword>
<evidence type="ECO:0000256" key="5">
    <source>
        <dbReference type="ARBA" id="ARBA00022692"/>
    </source>
</evidence>
<gene>
    <name evidence="12" type="ORF">V9T40_000020</name>
</gene>
<dbReference type="InterPro" id="IPR019168">
    <property type="entry name" value="NEP1-R1"/>
</dbReference>
<evidence type="ECO:0000313" key="12">
    <source>
        <dbReference type="EMBL" id="KAK7585841.1"/>
    </source>
</evidence>
<evidence type="ECO:0000256" key="2">
    <source>
        <dbReference type="ARBA" id="ARBA00004496"/>
    </source>
</evidence>
<keyword evidence="13" id="KW-1185">Reference proteome</keyword>
<evidence type="ECO:0000256" key="3">
    <source>
        <dbReference type="ARBA" id="ARBA00010998"/>
    </source>
</evidence>